<accession>A0ABR0BBR1</accession>
<feature type="region of interest" description="Disordered" evidence="1">
    <location>
        <begin position="100"/>
        <end position="127"/>
    </location>
</feature>
<sequence>MSRPPPARRQHLQPLQAHGDGNPFAAVMAMYPRYHKPASMITPEIFTLSLSLASRYSTQNDVSLPRPCSGEENERRLNRLELRDAASHPVERFIMMNWKPRGRSGHPNRVVENKRDGSACRLGPSSD</sequence>
<gene>
    <name evidence="2" type="ORF">Purlil1_14270</name>
</gene>
<protein>
    <submittedName>
        <fullName evidence="2">Uncharacterized protein</fullName>
    </submittedName>
</protein>
<name>A0ABR0BBR1_PURLI</name>
<dbReference type="EMBL" id="JAWRVI010000628">
    <property type="protein sequence ID" value="KAK4061145.1"/>
    <property type="molecule type" value="Genomic_DNA"/>
</dbReference>
<organism evidence="2 3">
    <name type="scientific">Purpureocillium lilacinum</name>
    <name type="common">Paecilomyces lilacinus</name>
    <dbReference type="NCBI Taxonomy" id="33203"/>
    <lineage>
        <taxon>Eukaryota</taxon>
        <taxon>Fungi</taxon>
        <taxon>Dikarya</taxon>
        <taxon>Ascomycota</taxon>
        <taxon>Pezizomycotina</taxon>
        <taxon>Sordariomycetes</taxon>
        <taxon>Hypocreomycetidae</taxon>
        <taxon>Hypocreales</taxon>
        <taxon>Ophiocordycipitaceae</taxon>
        <taxon>Purpureocillium</taxon>
    </lineage>
</organism>
<evidence type="ECO:0000313" key="2">
    <source>
        <dbReference type="EMBL" id="KAK4061145.1"/>
    </source>
</evidence>
<dbReference type="Proteomes" id="UP001287286">
    <property type="component" value="Unassembled WGS sequence"/>
</dbReference>
<proteinExistence type="predicted"/>
<reference evidence="2 3" key="1">
    <citation type="journal article" date="2024" name="Microbiol. Resour. Announc.">
        <title>Genome annotations for the ascomycete fungi Trichoderma harzianum, Trichoderma aggressivum, and Purpureocillium lilacinum.</title>
        <authorList>
            <person name="Beijen E.P.W."/>
            <person name="Ohm R.A."/>
        </authorList>
    </citation>
    <scope>NUCLEOTIDE SEQUENCE [LARGE SCALE GENOMIC DNA]</scope>
    <source>
        <strain evidence="2 3">CBS 150709</strain>
    </source>
</reference>
<feature type="compositionally biased region" description="Basic residues" evidence="1">
    <location>
        <begin position="1"/>
        <end position="11"/>
    </location>
</feature>
<feature type="compositionally biased region" description="Basic and acidic residues" evidence="1">
    <location>
        <begin position="109"/>
        <end position="118"/>
    </location>
</feature>
<evidence type="ECO:0000313" key="3">
    <source>
        <dbReference type="Proteomes" id="UP001287286"/>
    </source>
</evidence>
<comment type="caution">
    <text evidence="2">The sequence shown here is derived from an EMBL/GenBank/DDBJ whole genome shotgun (WGS) entry which is preliminary data.</text>
</comment>
<keyword evidence="3" id="KW-1185">Reference proteome</keyword>
<evidence type="ECO:0000256" key="1">
    <source>
        <dbReference type="SAM" id="MobiDB-lite"/>
    </source>
</evidence>
<feature type="region of interest" description="Disordered" evidence="1">
    <location>
        <begin position="1"/>
        <end position="20"/>
    </location>
</feature>